<evidence type="ECO:0000259" key="2">
    <source>
        <dbReference type="PROSITE" id="PS51278"/>
    </source>
</evidence>
<dbReference type="Pfam" id="PF13230">
    <property type="entry name" value="GATase_4"/>
    <property type="match status" value="1"/>
</dbReference>
<dbReference type="EMBL" id="SUTG01000004">
    <property type="protein sequence ID" value="MBE6511833.1"/>
    <property type="molecule type" value="Genomic_DNA"/>
</dbReference>
<sequence length="267" mass="30661">MCELFGFSSSKEEELNDYLREFYSHCEEHPHGWGLAILDSDKFSVIKEPVKARSSVMLGNILLNPIVSKNALAHIRLGTIGVKDFYNCHPFVKKDNTGRRWTLIHNGTVFDCPDLCKYSTEEEGETDSERILLAIVDLINNFEAFKGESLSLKERFDIVSDLIGFMALSNKLNLIFYDGEQMYVHTNYRNSLCYLKTENGIFFSTQALDSNDWKDVPLNTVISFSNGELLFKAKPHSFEYVETEEQLSFIEKFANTLNSDVDEKNVW</sequence>
<name>A0A8T3VL35_METOL</name>
<keyword evidence="1 3" id="KW-0315">Glutamine amidotransferase</keyword>
<dbReference type="CDD" id="cd01908">
    <property type="entry name" value="YafJ"/>
    <property type="match status" value="1"/>
</dbReference>
<accession>A0A8T3VL35</accession>
<evidence type="ECO:0000313" key="4">
    <source>
        <dbReference type="Proteomes" id="UP000732619"/>
    </source>
</evidence>
<dbReference type="InterPro" id="IPR017932">
    <property type="entry name" value="GATase_2_dom"/>
</dbReference>
<proteinExistence type="predicted"/>
<evidence type="ECO:0000256" key="1">
    <source>
        <dbReference type="ARBA" id="ARBA00022962"/>
    </source>
</evidence>
<dbReference type="PROSITE" id="PS51278">
    <property type="entry name" value="GATASE_TYPE_2"/>
    <property type="match status" value="1"/>
</dbReference>
<reference evidence="3" key="1">
    <citation type="submission" date="2019-04" db="EMBL/GenBank/DDBJ databases">
        <title>Evolution of Biomass-Degrading Anaerobic Consortia Revealed by Metagenomics.</title>
        <authorList>
            <person name="Peng X."/>
        </authorList>
    </citation>
    <scope>NUCLEOTIDE SEQUENCE</scope>
    <source>
        <strain evidence="3">SIG14</strain>
    </source>
</reference>
<dbReference type="Gene3D" id="3.60.20.10">
    <property type="entry name" value="Glutamine Phosphoribosylpyrophosphate, subunit 1, domain 1"/>
    <property type="match status" value="1"/>
</dbReference>
<dbReference type="AlphaFoldDB" id="A0A8T3VL35"/>
<dbReference type="PANTHER" id="PTHR42824:SF1">
    <property type="entry name" value="GLUTAMINE AMIDOTRANSFERASE YAFJ-RELATED"/>
    <property type="match status" value="1"/>
</dbReference>
<dbReference type="Proteomes" id="UP000732619">
    <property type="component" value="Unassembled WGS sequence"/>
</dbReference>
<gene>
    <name evidence="3" type="ORF">E7Z75_01590</name>
</gene>
<dbReference type="PANTHER" id="PTHR42824">
    <property type="entry name" value="GLUTAMINE AMIDOTRANSFERASE"/>
    <property type="match status" value="1"/>
</dbReference>
<comment type="caution">
    <text evidence="3">The sequence shown here is derived from an EMBL/GenBank/DDBJ whole genome shotgun (WGS) entry which is preliminary data.</text>
</comment>
<dbReference type="SUPFAM" id="SSF56235">
    <property type="entry name" value="N-terminal nucleophile aminohydrolases (Ntn hydrolases)"/>
    <property type="match status" value="1"/>
</dbReference>
<organism evidence="3 4">
    <name type="scientific">Methanobrevibacter olleyae</name>
    <dbReference type="NCBI Taxonomy" id="294671"/>
    <lineage>
        <taxon>Archaea</taxon>
        <taxon>Methanobacteriati</taxon>
        <taxon>Methanobacteriota</taxon>
        <taxon>Methanomada group</taxon>
        <taxon>Methanobacteria</taxon>
        <taxon>Methanobacteriales</taxon>
        <taxon>Methanobacteriaceae</taxon>
        <taxon>Methanobrevibacter</taxon>
    </lineage>
</organism>
<feature type="domain" description="Glutamine amidotransferase type-2" evidence="2">
    <location>
        <begin position="2"/>
        <end position="235"/>
    </location>
</feature>
<dbReference type="InterPro" id="IPR029055">
    <property type="entry name" value="Ntn_hydrolases_N"/>
</dbReference>
<protein>
    <submittedName>
        <fullName evidence="3">Class II glutamine amidotransferase</fullName>
    </submittedName>
</protein>
<evidence type="ECO:0000313" key="3">
    <source>
        <dbReference type="EMBL" id="MBE6511833.1"/>
    </source>
</evidence>
<dbReference type="InterPro" id="IPR026869">
    <property type="entry name" value="EgtC-like"/>
</dbReference>